<comment type="subunit">
    <text evidence="20">Homodimer. The monomeric form is inactive while the homodimer is active.</text>
</comment>
<sequence>MEGDVVVIQSIAELQTKDLRGKIVVTAQKWNGYGQTVKFRRIAGEAAKYGASAILVKSVTPFSLYTTHTGAGARGSPIPAACITPEEADMIMRWSDRGKRVVINLNITSAESDELVLSRNLVFEIPGSTLPNEVVLLSAHMDSWDIGQGALDDGGGRAAVRAAMLAIKRLAAVDPAFRPKR</sequence>
<evidence type="ECO:0000259" key="22">
    <source>
        <dbReference type="Pfam" id="PF04389"/>
    </source>
</evidence>
<evidence type="ECO:0000256" key="16">
    <source>
        <dbReference type="ARBA" id="ARBA00023049"/>
    </source>
</evidence>
<dbReference type="Gene3D" id="3.50.30.30">
    <property type="match status" value="1"/>
</dbReference>
<organism evidence="23 24">
    <name type="scientific">Oesophagostomum dentatum</name>
    <name type="common">Nodular worm</name>
    <dbReference type="NCBI Taxonomy" id="61180"/>
    <lineage>
        <taxon>Eukaryota</taxon>
        <taxon>Metazoa</taxon>
        <taxon>Ecdysozoa</taxon>
        <taxon>Nematoda</taxon>
        <taxon>Chromadorea</taxon>
        <taxon>Rhabditida</taxon>
        <taxon>Rhabditina</taxon>
        <taxon>Rhabditomorpha</taxon>
        <taxon>Strongyloidea</taxon>
        <taxon>Strongylidae</taxon>
        <taxon>Oesophagostomum</taxon>
    </lineage>
</organism>
<dbReference type="GO" id="GO:0005615">
    <property type="term" value="C:extracellular space"/>
    <property type="evidence" value="ECO:0007669"/>
    <property type="project" value="TreeGrafter"/>
</dbReference>
<dbReference type="GO" id="GO:0043171">
    <property type="term" value="P:peptide catabolic process"/>
    <property type="evidence" value="ECO:0007669"/>
    <property type="project" value="TreeGrafter"/>
</dbReference>
<gene>
    <name evidence="23" type="ORF">OESDEN_09252</name>
</gene>
<dbReference type="GO" id="GO:0006508">
    <property type="term" value="P:proteolysis"/>
    <property type="evidence" value="ECO:0007669"/>
    <property type="project" value="UniProtKB-KW"/>
</dbReference>
<dbReference type="AlphaFoldDB" id="A0A0B1T023"/>
<evidence type="ECO:0000256" key="11">
    <source>
        <dbReference type="ARBA" id="ARBA00022729"/>
    </source>
</evidence>
<dbReference type="GO" id="GO:0046872">
    <property type="term" value="F:metal ion binding"/>
    <property type="evidence" value="ECO:0007669"/>
    <property type="project" value="UniProtKB-KW"/>
</dbReference>
<keyword evidence="15" id="KW-0333">Golgi apparatus</keyword>
<comment type="subcellular location">
    <subcellularLocation>
        <location evidence="1">Endoplasmic reticulum</location>
    </subcellularLocation>
    <subcellularLocation>
        <location evidence="3">Golgi apparatus</location>
    </subcellularLocation>
    <subcellularLocation>
        <location evidence="2">Lysosome</location>
    </subcellularLocation>
    <subcellularLocation>
        <location evidence="4">Secreted</location>
    </subcellularLocation>
</comment>
<dbReference type="InterPro" id="IPR039866">
    <property type="entry name" value="CPQ"/>
</dbReference>
<evidence type="ECO:0000256" key="13">
    <source>
        <dbReference type="ARBA" id="ARBA00022824"/>
    </source>
</evidence>
<dbReference type="GO" id="GO:0070573">
    <property type="term" value="F:metallodipeptidase activity"/>
    <property type="evidence" value="ECO:0007669"/>
    <property type="project" value="InterPro"/>
</dbReference>
<dbReference type="OrthoDB" id="10013407at2759"/>
<dbReference type="GO" id="GO:0004180">
    <property type="term" value="F:carboxypeptidase activity"/>
    <property type="evidence" value="ECO:0007669"/>
    <property type="project" value="UniProtKB-KW"/>
</dbReference>
<reference evidence="23 24" key="1">
    <citation type="submission" date="2014-03" db="EMBL/GenBank/DDBJ databases">
        <title>Draft genome of the hookworm Oesophagostomum dentatum.</title>
        <authorList>
            <person name="Mitreva M."/>
        </authorList>
    </citation>
    <scope>NUCLEOTIDE SEQUENCE [LARGE SCALE GENOMIC DNA]</scope>
    <source>
        <strain evidence="23 24">OD-Hann</strain>
    </source>
</reference>
<evidence type="ECO:0000256" key="12">
    <source>
        <dbReference type="ARBA" id="ARBA00022801"/>
    </source>
</evidence>
<keyword evidence="11" id="KW-0732">Signal</keyword>
<keyword evidence="18" id="KW-0325">Glycoprotein</keyword>
<dbReference type="PANTHER" id="PTHR12053:SF3">
    <property type="entry name" value="CARBOXYPEPTIDASE Q"/>
    <property type="match status" value="1"/>
</dbReference>
<evidence type="ECO:0000256" key="9">
    <source>
        <dbReference type="ARBA" id="ARBA00022670"/>
    </source>
</evidence>
<accession>A0A0B1T023</accession>
<keyword evidence="14" id="KW-0862">Zinc</keyword>
<dbReference type="GO" id="GO:0005794">
    <property type="term" value="C:Golgi apparatus"/>
    <property type="evidence" value="ECO:0007669"/>
    <property type="project" value="UniProtKB-SubCell"/>
</dbReference>
<keyword evidence="17" id="KW-0865">Zymogen</keyword>
<dbReference type="Pfam" id="PF04389">
    <property type="entry name" value="Peptidase_M28"/>
    <property type="match status" value="1"/>
</dbReference>
<feature type="domain" description="Peptidase M28" evidence="22">
    <location>
        <begin position="120"/>
        <end position="168"/>
    </location>
</feature>
<keyword evidence="19" id="KW-0458">Lysosome</keyword>
<keyword evidence="12" id="KW-0378">Hydrolase</keyword>
<evidence type="ECO:0000256" key="21">
    <source>
        <dbReference type="ARBA" id="ARBA00033328"/>
    </source>
</evidence>
<protein>
    <recommendedName>
        <fullName evidence="6">Carboxypeptidase Q</fullName>
    </recommendedName>
    <alternativeName>
        <fullName evidence="21">Plasma glutamate carboxypeptidase</fullName>
    </alternativeName>
</protein>
<evidence type="ECO:0000256" key="4">
    <source>
        <dbReference type="ARBA" id="ARBA00004613"/>
    </source>
</evidence>
<dbReference type="SUPFAM" id="SSF53187">
    <property type="entry name" value="Zn-dependent exopeptidases"/>
    <property type="match status" value="1"/>
</dbReference>
<evidence type="ECO:0000256" key="1">
    <source>
        <dbReference type="ARBA" id="ARBA00004240"/>
    </source>
</evidence>
<keyword evidence="10" id="KW-0479">Metal-binding</keyword>
<keyword evidence="16" id="KW-0482">Metalloprotease</keyword>
<evidence type="ECO:0000256" key="15">
    <source>
        <dbReference type="ARBA" id="ARBA00023034"/>
    </source>
</evidence>
<evidence type="ECO:0000256" key="19">
    <source>
        <dbReference type="ARBA" id="ARBA00023228"/>
    </source>
</evidence>
<dbReference type="InterPro" id="IPR007484">
    <property type="entry name" value="Peptidase_M28"/>
</dbReference>
<evidence type="ECO:0000256" key="14">
    <source>
        <dbReference type="ARBA" id="ARBA00022833"/>
    </source>
</evidence>
<comment type="similarity">
    <text evidence="5">Belongs to the peptidase M28 family.</text>
</comment>
<evidence type="ECO:0000256" key="2">
    <source>
        <dbReference type="ARBA" id="ARBA00004371"/>
    </source>
</evidence>
<evidence type="ECO:0000256" key="6">
    <source>
        <dbReference type="ARBA" id="ARBA00014116"/>
    </source>
</evidence>
<evidence type="ECO:0000256" key="20">
    <source>
        <dbReference type="ARBA" id="ARBA00025833"/>
    </source>
</evidence>
<dbReference type="EMBL" id="KN552555">
    <property type="protein sequence ID" value="KHJ90893.1"/>
    <property type="molecule type" value="Genomic_DNA"/>
</dbReference>
<evidence type="ECO:0000256" key="8">
    <source>
        <dbReference type="ARBA" id="ARBA00022645"/>
    </source>
</evidence>
<keyword evidence="9" id="KW-0645">Protease</keyword>
<dbReference type="Proteomes" id="UP000053660">
    <property type="component" value="Unassembled WGS sequence"/>
</dbReference>
<evidence type="ECO:0000256" key="5">
    <source>
        <dbReference type="ARBA" id="ARBA00010918"/>
    </source>
</evidence>
<evidence type="ECO:0000256" key="3">
    <source>
        <dbReference type="ARBA" id="ARBA00004555"/>
    </source>
</evidence>
<evidence type="ECO:0000313" key="24">
    <source>
        <dbReference type="Proteomes" id="UP000053660"/>
    </source>
</evidence>
<proteinExistence type="inferred from homology"/>
<evidence type="ECO:0000313" key="23">
    <source>
        <dbReference type="EMBL" id="KHJ90893.1"/>
    </source>
</evidence>
<keyword evidence="24" id="KW-1185">Reference proteome</keyword>
<evidence type="ECO:0000256" key="17">
    <source>
        <dbReference type="ARBA" id="ARBA00023145"/>
    </source>
</evidence>
<evidence type="ECO:0000256" key="10">
    <source>
        <dbReference type="ARBA" id="ARBA00022723"/>
    </source>
</evidence>
<evidence type="ECO:0000256" key="18">
    <source>
        <dbReference type="ARBA" id="ARBA00023180"/>
    </source>
</evidence>
<name>A0A0B1T023_OESDE</name>
<dbReference type="GO" id="GO:0005764">
    <property type="term" value="C:lysosome"/>
    <property type="evidence" value="ECO:0007669"/>
    <property type="project" value="UniProtKB-SubCell"/>
</dbReference>
<evidence type="ECO:0000256" key="7">
    <source>
        <dbReference type="ARBA" id="ARBA00022525"/>
    </source>
</evidence>
<dbReference type="PANTHER" id="PTHR12053">
    <property type="entry name" value="PROTEASE FAMILY M28 PLASMA GLUTAMATE CARBOXYPEPTIDASE-RELATED"/>
    <property type="match status" value="1"/>
</dbReference>
<dbReference type="GO" id="GO:0005783">
    <property type="term" value="C:endoplasmic reticulum"/>
    <property type="evidence" value="ECO:0007669"/>
    <property type="project" value="UniProtKB-SubCell"/>
</dbReference>
<keyword evidence="7" id="KW-0964">Secreted</keyword>
<keyword evidence="8" id="KW-0121">Carboxypeptidase</keyword>
<keyword evidence="13" id="KW-0256">Endoplasmic reticulum</keyword>